<accession>A0A8S1FBQ4</accession>
<evidence type="ECO:0000313" key="8">
    <source>
        <dbReference type="Proteomes" id="UP000494206"/>
    </source>
</evidence>
<organism evidence="7 8">
    <name type="scientific">Caenorhabditis bovis</name>
    <dbReference type="NCBI Taxonomy" id="2654633"/>
    <lineage>
        <taxon>Eukaryota</taxon>
        <taxon>Metazoa</taxon>
        <taxon>Ecdysozoa</taxon>
        <taxon>Nematoda</taxon>
        <taxon>Chromadorea</taxon>
        <taxon>Rhabditida</taxon>
        <taxon>Rhabditina</taxon>
        <taxon>Rhabditomorpha</taxon>
        <taxon>Rhabditoidea</taxon>
        <taxon>Rhabditidae</taxon>
        <taxon>Peloderinae</taxon>
        <taxon>Caenorhabditis</taxon>
    </lineage>
</organism>
<evidence type="ECO:0000259" key="6">
    <source>
        <dbReference type="Pfam" id="PF08625"/>
    </source>
</evidence>
<dbReference type="GO" id="GO:0000472">
    <property type="term" value="P:endonucleolytic cleavage to generate mature 5'-end of SSU-rRNA from (SSU-rRNA, 5.8S rRNA, LSU-rRNA)"/>
    <property type="evidence" value="ECO:0007669"/>
    <property type="project" value="TreeGrafter"/>
</dbReference>
<name>A0A8S1FBQ4_9PELO</name>
<dbReference type="EMBL" id="CADEPM010000013">
    <property type="protein sequence ID" value="CAB3411284.1"/>
    <property type="molecule type" value="Genomic_DNA"/>
</dbReference>
<dbReference type="InterPro" id="IPR015943">
    <property type="entry name" value="WD40/YVTN_repeat-like_dom_sf"/>
</dbReference>
<evidence type="ECO:0000256" key="3">
    <source>
        <dbReference type="ARBA" id="ARBA00022737"/>
    </source>
</evidence>
<proteinExistence type="predicted"/>
<dbReference type="SMART" id="SM00320">
    <property type="entry name" value="WD40"/>
    <property type="match status" value="12"/>
</dbReference>
<protein>
    <recommendedName>
        <fullName evidence="6">U3 small nucleolar RNA-associated protein 13 C-terminal domain-containing protein</fullName>
    </recommendedName>
</protein>
<dbReference type="GO" id="GO:0034511">
    <property type="term" value="F:U3 snoRNA binding"/>
    <property type="evidence" value="ECO:0007669"/>
    <property type="project" value="TreeGrafter"/>
</dbReference>
<feature type="repeat" description="WD" evidence="5">
    <location>
        <begin position="602"/>
        <end position="634"/>
    </location>
</feature>
<dbReference type="InterPro" id="IPR020472">
    <property type="entry name" value="WD40_PAC1"/>
</dbReference>
<evidence type="ECO:0000256" key="5">
    <source>
        <dbReference type="PROSITE-ProRule" id="PRU00221"/>
    </source>
</evidence>
<keyword evidence="2 5" id="KW-0853">WD repeat</keyword>
<dbReference type="InterPro" id="IPR011044">
    <property type="entry name" value="Quino_amine_DH_bsu"/>
</dbReference>
<feature type="repeat" description="WD" evidence="5">
    <location>
        <begin position="472"/>
        <end position="506"/>
    </location>
</feature>
<dbReference type="PROSITE" id="PS50082">
    <property type="entry name" value="WD_REPEATS_2"/>
    <property type="match status" value="7"/>
</dbReference>
<feature type="repeat" description="WD" evidence="5">
    <location>
        <begin position="518"/>
        <end position="559"/>
    </location>
</feature>
<dbReference type="Pfam" id="PF00400">
    <property type="entry name" value="WD40"/>
    <property type="match status" value="7"/>
</dbReference>
<comment type="caution">
    <text evidence="7">The sequence shown here is derived from an EMBL/GenBank/DDBJ whole genome shotgun (WGS) entry which is preliminary data.</text>
</comment>
<dbReference type="InterPro" id="IPR036322">
    <property type="entry name" value="WD40_repeat_dom_sf"/>
</dbReference>
<keyword evidence="3" id="KW-0677">Repeat</keyword>
<dbReference type="Gene3D" id="2.130.10.10">
    <property type="entry name" value="YVTN repeat-like/Quinoprotein amine dehydrogenase"/>
    <property type="match status" value="4"/>
</dbReference>
<dbReference type="SUPFAM" id="SSF50969">
    <property type="entry name" value="YVTN repeat-like/Quinoprotein amine dehydrogenase"/>
    <property type="match status" value="1"/>
</dbReference>
<dbReference type="PANTHER" id="PTHR19854:SF15">
    <property type="entry name" value="TRANSDUCIN BETA-LIKE PROTEIN 3"/>
    <property type="match status" value="1"/>
</dbReference>
<dbReference type="Pfam" id="PF08625">
    <property type="entry name" value="Utp13"/>
    <property type="match status" value="1"/>
</dbReference>
<dbReference type="PROSITE" id="PS50294">
    <property type="entry name" value="WD_REPEATS_REGION"/>
    <property type="match status" value="4"/>
</dbReference>
<dbReference type="PANTHER" id="PTHR19854">
    <property type="entry name" value="TRANSDUCIN BETA-LIKE 3"/>
    <property type="match status" value="1"/>
</dbReference>
<dbReference type="PROSITE" id="PS00678">
    <property type="entry name" value="WD_REPEATS_1"/>
    <property type="match status" value="2"/>
</dbReference>
<keyword evidence="8" id="KW-1185">Reference proteome</keyword>
<dbReference type="Proteomes" id="UP000494206">
    <property type="component" value="Unassembled WGS sequence"/>
</dbReference>
<feature type="repeat" description="WD" evidence="5">
    <location>
        <begin position="355"/>
        <end position="397"/>
    </location>
</feature>
<evidence type="ECO:0000256" key="4">
    <source>
        <dbReference type="ARBA" id="ARBA00023242"/>
    </source>
</evidence>
<evidence type="ECO:0000256" key="2">
    <source>
        <dbReference type="ARBA" id="ARBA00022574"/>
    </source>
</evidence>
<gene>
    <name evidence="7" type="ORF">CBOVIS_LOCUS12692</name>
</gene>
<keyword evidence="4" id="KW-0539">Nucleus</keyword>
<evidence type="ECO:0000256" key="1">
    <source>
        <dbReference type="ARBA" id="ARBA00004604"/>
    </source>
</evidence>
<dbReference type="InterPro" id="IPR019775">
    <property type="entry name" value="WD40_repeat_CS"/>
</dbReference>
<dbReference type="CDD" id="cd00200">
    <property type="entry name" value="WD40"/>
    <property type="match status" value="2"/>
</dbReference>
<dbReference type="GO" id="GO:0030686">
    <property type="term" value="C:90S preribosome"/>
    <property type="evidence" value="ECO:0007669"/>
    <property type="project" value="TreeGrafter"/>
</dbReference>
<dbReference type="GO" id="GO:0000480">
    <property type="term" value="P:endonucleolytic cleavage in 5'-ETS of tricistronic rRNA transcript (SSU-rRNA, 5.8S rRNA, LSU-rRNA)"/>
    <property type="evidence" value="ECO:0007669"/>
    <property type="project" value="TreeGrafter"/>
</dbReference>
<dbReference type="OrthoDB" id="5414888at2759"/>
<dbReference type="GO" id="GO:0032040">
    <property type="term" value="C:small-subunit processome"/>
    <property type="evidence" value="ECO:0007669"/>
    <property type="project" value="InterPro"/>
</dbReference>
<feature type="repeat" description="WD" evidence="5">
    <location>
        <begin position="406"/>
        <end position="449"/>
    </location>
</feature>
<reference evidence="7 8" key="1">
    <citation type="submission" date="2020-04" db="EMBL/GenBank/DDBJ databases">
        <authorList>
            <person name="Laetsch R D."/>
            <person name="Stevens L."/>
            <person name="Kumar S."/>
            <person name="Blaxter L. M."/>
        </authorList>
    </citation>
    <scope>NUCLEOTIDE SEQUENCE [LARGE SCALE GENOMIC DNA]</scope>
</reference>
<dbReference type="PRINTS" id="PR00320">
    <property type="entry name" value="GPROTEINBRPT"/>
</dbReference>
<dbReference type="AlphaFoldDB" id="A0A8S1FBQ4"/>
<sequence length="788" mass="88953">MRELIKEIAVKRAVEAFYTGGIVRWSANGRRLFSTCSNVVKVIDLDNNNESFTIGDSDDELRITCITLDQNRNRLLIAYNNQVIREYTLPFEQNDKTELARTWKTMHTAPVLVMEFDSTGVLLATGSADHVVKVWNLELQQCIHTLKGPSVVSAILFGENEKLVVGYIEGQLHLFNIMRGAQKKLVKEWKNHSSHISCLLQIPASRQIIALSRDQTLSIHETETHETLKVLPLYESIEAGAIGHNGNLFTVGEQGILKEWVVETAKLVRRQKISGSALDQLRYEPISNRFVAVSADENLFVINFDDFSLSRQIVGFHDEIYSCCLFGKNESHIAVACNTSDIRVYDSETLDCIIVRGHTESVLSVVSPSWDSNLLASCSKDNSIMFWRFVQNETDKKAQLHPIAIATGHANSVTSICMSNTARMPFIVSVSSDCMLKLWSLKELTKFKIPKLDLDATDFTEKLPKLTCSSTILAHAKDVNCVDVAESDVVIATGGMDKLVKLWQIDIQKMQIGIGGTLSGHRRGVGDVRFAKNSHRMASCSGDMTIKIWNVTEKTCLQTLNGHTCAVFRALFVSNDYQLISADSAGIIKVWTLKNSECETTIDGHTDKIWTLSANSDESEFLSAGSDGRIVIWKDVTEEKQLIEDEKRREKIEQEQTLTNLLQQERFQEALEFALNLVRPYCALKVVNALMDNDQLGDAIKKLDDRKIQILLEFATQWNTNSKTAQAAQQVLHNVLLTIPPDEFLQRPNIRNIIESFLPYTKRHMDRLDRVRQDANLLNFIWKQMRIA</sequence>
<dbReference type="InterPro" id="IPR001680">
    <property type="entry name" value="WD40_rpt"/>
</dbReference>
<dbReference type="SUPFAM" id="SSF50978">
    <property type="entry name" value="WD40 repeat-like"/>
    <property type="match status" value="2"/>
</dbReference>
<evidence type="ECO:0000313" key="7">
    <source>
        <dbReference type="EMBL" id="CAB3411284.1"/>
    </source>
</evidence>
<feature type="repeat" description="WD" evidence="5">
    <location>
        <begin position="560"/>
        <end position="601"/>
    </location>
</feature>
<comment type="subcellular location">
    <subcellularLocation>
        <location evidence="1">Nucleus</location>
        <location evidence="1">Nucleolus</location>
    </subcellularLocation>
</comment>
<feature type="domain" description="U3 small nucleolar RNA-associated protein 13 C-terminal" evidence="6">
    <location>
        <begin position="655"/>
        <end position="785"/>
    </location>
</feature>
<dbReference type="InterPro" id="IPR013934">
    <property type="entry name" value="Utp13_C"/>
</dbReference>
<feature type="repeat" description="WD" evidence="5">
    <location>
        <begin position="104"/>
        <end position="145"/>
    </location>
</feature>